<gene>
    <name evidence="1" type="ORF">OVA965_LOCUS32617</name>
    <name evidence="2" type="ORF">TMI583_LOCUS33481</name>
</gene>
<name>A0A8S2S018_9BILA</name>
<dbReference type="EMBL" id="CAJOBA010047298">
    <property type="protein sequence ID" value="CAF4199539.1"/>
    <property type="molecule type" value="Genomic_DNA"/>
</dbReference>
<organism evidence="2 3">
    <name type="scientific">Didymodactylos carnosus</name>
    <dbReference type="NCBI Taxonomy" id="1234261"/>
    <lineage>
        <taxon>Eukaryota</taxon>
        <taxon>Metazoa</taxon>
        <taxon>Spiralia</taxon>
        <taxon>Gnathifera</taxon>
        <taxon>Rotifera</taxon>
        <taxon>Eurotatoria</taxon>
        <taxon>Bdelloidea</taxon>
        <taxon>Philodinida</taxon>
        <taxon>Philodinidae</taxon>
        <taxon>Didymodactylos</taxon>
    </lineage>
</organism>
<evidence type="ECO:0000313" key="3">
    <source>
        <dbReference type="Proteomes" id="UP000682733"/>
    </source>
</evidence>
<dbReference type="AlphaFoldDB" id="A0A8S2S018"/>
<evidence type="ECO:0000313" key="2">
    <source>
        <dbReference type="EMBL" id="CAF4199539.1"/>
    </source>
</evidence>
<protein>
    <submittedName>
        <fullName evidence="2">Uncharacterized protein</fullName>
    </submittedName>
</protein>
<dbReference type="Proteomes" id="UP000682733">
    <property type="component" value="Unassembled WGS sequence"/>
</dbReference>
<dbReference type="EMBL" id="CAJNOK010025588">
    <property type="protein sequence ID" value="CAF1391896.1"/>
    <property type="molecule type" value="Genomic_DNA"/>
</dbReference>
<comment type="caution">
    <text evidence="2">The sequence shown here is derived from an EMBL/GenBank/DDBJ whole genome shotgun (WGS) entry which is preliminary data.</text>
</comment>
<proteinExistence type="predicted"/>
<reference evidence="2" key="1">
    <citation type="submission" date="2021-02" db="EMBL/GenBank/DDBJ databases">
        <authorList>
            <person name="Nowell W R."/>
        </authorList>
    </citation>
    <scope>NUCLEOTIDE SEQUENCE</scope>
</reference>
<accession>A0A8S2S018</accession>
<evidence type="ECO:0000313" key="1">
    <source>
        <dbReference type="EMBL" id="CAF1391896.1"/>
    </source>
</evidence>
<sequence>MRKRLARKEAGTALPQLAETVKKRKNSAIPYSLSTRPQSVRADNDEYNSRLLALYDDIDVINVAFDENMPLRDGIHLNSCDTKELQK</sequence>
<feature type="non-terminal residue" evidence="2">
    <location>
        <position position="1"/>
    </location>
</feature>
<dbReference type="Proteomes" id="UP000677228">
    <property type="component" value="Unassembled WGS sequence"/>
</dbReference>